<dbReference type="SUPFAM" id="SSF51735">
    <property type="entry name" value="NAD(P)-binding Rossmann-fold domains"/>
    <property type="match status" value="1"/>
</dbReference>
<dbReference type="PANTHER" id="PTHR43000">
    <property type="entry name" value="DTDP-D-GLUCOSE 4,6-DEHYDRATASE-RELATED"/>
    <property type="match status" value="1"/>
</dbReference>
<protein>
    <submittedName>
        <fullName evidence="3">NAD-dependent epimerase/dehydratase family protein</fullName>
    </submittedName>
</protein>
<comment type="caution">
    <text evidence="3">The sequence shown here is derived from an EMBL/GenBank/DDBJ whole genome shotgun (WGS) entry which is preliminary data.</text>
</comment>
<dbReference type="RefSeq" id="WP_148604967.1">
    <property type="nucleotide sequence ID" value="NZ_RXYB01000017.1"/>
</dbReference>
<dbReference type="Proteomes" id="UP000653358">
    <property type="component" value="Unassembled WGS sequence"/>
</dbReference>
<dbReference type="EMBL" id="WJBB01000008">
    <property type="protein sequence ID" value="MBC3797053.1"/>
    <property type="molecule type" value="Genomic_DNA"/>
</dbReference>
<keyword evidence="4" id="KW-1185">Reference proteome</keyword>
<feature type="domain" description="NAD-dependent epimerase/dehydratase" evidence="2">
    <location>
        <begin position="9"/>
        <end position="253"/>
    </location>
</feature>
<dbReference type="InterPro" id="IPR036291">
    <property type="entry name" value="NAD(P)-bd_dom_sf"/>
</dbReference>
<accession>A0ABR6WLB4</accession>
<evidence type="ECO:0000256" key="1">
    <source>
        <dbReference type="ARBA" id="ARBA00007637"/>
    </source>
</evidence>
<comment type="similarity">
    <text evidence="1">Belongs to the NAD(P)-dependent epimerase/dehydratase family.</text>
</comment>
<reference evidence="3 4" key="1">
    <citation type="journal article" date="2020" name="mSystems">
        <title>Defining Genomic and Predicted Metabolic Features of the Acetobacterium Genus.</title>
        <authorList>
            <person name="Ross D.E."/>
            <person name="Marshall C.W."/>
            <person name="Gulliver D."/>
            <person name="May H.D."/>
            <person name="Norman R.S."/>
        </authorList>
    </citation>
    <scope>NUCLEOTIDE SEQUENCE [LARGE SCALE GENOMIC DNA]</scope>
    <source>
        <strain evidence="3 4">DSM 9173</strain>
    </source>
</reference>
<gene>
    <name evidence="3" type="ORF">GH807_08335</name>
</gene>
<organism evidence="3 4">
    <name type="scientific">Acetobacterium tundrae</name>
    <dbReference type="NCBI Taxonomy" id="132932"/>
    <lineage>
        <taxon>Bacteria</taxon>
        <taxon>Bacillati</taxon>
        <taxon>Bacillota</taxon>
        <taxon>Clostridia</taxon>
        <taxon>Eubacteriales</taxon>
        <taxon>Eubacteriaceae</taxon>
        <taxon>Acetobacterium</taxon>
    </lineage>
</organism>
<name>A0ABR6WLB4_9FIRM</name>
<dbReference type="Pfam" id="PF01370">
    <property type="entry name" value="Epimerase"/>
    <property type="match status" value="1"/>
</dbReference>
<proteinExistence type="inferred from homology"/>
<evidence type="ECO:0000259" key="2">
    <source>
        <dbReference type="Pfam" id="PF01370"/>
    </source>
</evidence>
<dbReference type="InterPro" id="IPR001509">
    <property type="entry name" value="Epimerase_deHydtase"/>
</dbReference>
<sequence length="333" mass="36776">MSVYSNKTVLVTGATGLIGGRIVDVFMKKGDVRVVALSRCDKKLRKGFLEYLENPNFEIIAQNISEPLTIEKPIHYIFHAAGPMEGKIIKNYPMDVINPNLVGTIKCLEFLKNQEKKSGIKGRMILFSSVTVYGNNTDQDITVGECDTRVTETLDAISAPYSQSKRMSEVITLAYIRQYGIDAVISRFSTVYGSTRFIPDTAFFEFIKKGIAGEDIIMNMSGLPRRDNIYVDDAVEGVLLVGSDGAVGEAYNISSNGDLDNYASVDEIAKVVADVANNKYEGNSVKVLFKTENTEEKKPGLKLSNEKLKKLGWNTTISLSAGIKKTMEDVAYR</sequence>
<dbReference type="Gene3D" id="3.40.50.720">
    <property type="entry name" value="NAD(P)-binding Rossmann-like Domain"/>
    <property type="match status" value="1"/>
</dbReference>
<evidence type="ECO:0000313" key="3">
    <source>
        <dbReference type="EMBL" id="MBC3797053.1"/>
    </source>
</evidence>
<evidence type="ECO:0000313" key="4">
    <source>
        <dbReference type="Proteomes" id="UP000653358"/>
    </source>
</evidence>